<name>A0ACB8YTY3_CICIN</name>
<keyword evidence="2" id="KW-1185">Reference proteome</keyword>
<evidence type="ECO:0000313" key="1">
    <source>
        <dbReference type="EMBL" id="KAI3688982.1"/>
    </source>
</evidence>
<reference evidence="1 2" key="2">
    <citation type="journal article" date="2022" name="Mol. Ecol. Resour.">
        <title>The genomes of chicory, endive, great burdock and yacon provide insights into Asteraceae paleo-polyploidization history and plant inulin production.</title>
        <authorList>
            <person name="Fan W."/>
            <person name="Wang S."/>
            <person name="Wang H."/>
            <person name="Wang A."/>
            <person name="Jiang F."/>
            <person name="Liu H."/>
            <person name="Zhao H."/>
            <person name="Xu D."/>
            <person name="Zhang Y."/>
        </authorList>
    </citation>
    <scope>NUCLEOTIDE SEQUENCE [LARGE SCALE GENOMIC DNA]</scope>
    <source>
        <strain evidence="2">cv. Punajuju</strain>
        <tissue evidence="1">Leaves</tissue>
    </source>
</reference>
<protein>
    <submittedName>
        <fullName evidence="1">Uncharacterized protein</fullName>
    </submittedName>
</protein>
<proteinExistence type="predicted"/>
<dbReference type="EMBL" id="CM042017">
    <property type="protein sequence ID" value="KAI3688982.1"/>
    <property type="molecule type" value="Genomic_DNA"/>
</dbReference>
<dbReference type="Proteomes" id="UP001055811">
    <property type="component" value="Linkage Group LG09"/>
</dbReference>
<sequence length="101" mass="12223">MDTHMLSRRPPSTSNLTEPQTFPSPVYLQNRHQIQEKGFKFHPRPCQQHHLHPFSPSYPSSKQKFSFRRRELEEDKISPLQSRHSRQEHACYSNHYRHFQL</sequence>
<reference evidence="2" key="1">
    <citation type="journal article" date="2022" name="Mol. Ecol. Resour.">
        <title>The genomes of chicory, endive, great burdock and yacon provide insights into Asteraceae palaeo-polyploidization history and plant inulin production.</title>
        <authorList>
            <person name="Fan W."/>
            <person name="Wang S."/>
            <person name="Wang H."/>
            <person name="Wang A."/>
            <person name="Jiang F."/>
            <person name="Liu H."/>
            <person name="Zhao H."/>
            <person name="Xu D."/>
            <person name="Zhang Y."/>
        </authorList>
    </citation>
    <scope>NUCLEOTIDE SEQUENCE [LARGE SCALE GENOMIC DNA]</scope>
    <source>
        <strain evidence="2">cv. Punajuju</strain>
    </source>
</reference>
<gene>
    <name evidence="1" type="ORF">L2E82_46928</name>
</gene>
<evidence type="ECO:0000313" key="2">
    <source>
        <dbReference type="Proteomes" id="UP001055811"/>
    </source>
</evidence>
<accession>A0ACB8YTY3</accession>
<organism evidence="1 2">
    <name type="scientific">Cichorium intybus</name>
    <name type="common">Chicory</name>
    <dbReference type="NCBI Taxonomy" id="13427"/>
    <lineage>
        <taxon>Eukaryota</taxon>
        <taxon>Viridiplantae</taxon>
        <taxon>Streptophyta</taxon>
        <taxon>Embryophyta</taxon>
        <taxon>Tracheophyta</taxon>
        <taxon>Spermatophyta</taxon>
        <taxon>Magnoliopsida</taxon>
        <taxon>eudicotyledons</taxon>
        <taxon>Gunneridae</taxon>
        <taxon>Pentapetalae</taxon>
        <taxon>asterids</taxon>
        <taxon>campanulids</taxon>
        <taxon>Asterales</taxon>
        <taxon>Asteraceae</taxon>
        <taxon>Cichorioideae</taxon>
        <taxon>Cichorieae</taxon>
        <taxon>Cichoriinae</taxon>
        <taxon>Cichorium</taxon>
    </lineage>
</organism>
<comment type="caution">
    <text evidence="1">The sequence shown here is derived from an EMBL/GenBank/DDBJ whole genome shotgun (WGS) entry which is preliminary data.</text>
</comment>